<evidence type="ECO:0000256" key="6">
    <source>
        <dbReference type="ARBA" id="ARBA00022967"/>
    </source>
</evidence>
<evidence type="ECO:0000313" key="10">
    <source>
        <dbReference type="EMBL" id="NEC59425.1"/>
    </source>
</evidence>
<keyword evidence="2" id="KW-0813">Transport</keyword>
<evidence type="ECO:0000313" key="12">
    <source>
        <dbReference type="Proteomes" id="UP000199137"/>
    </source>
</evidence>
<dbReference type="GO" id="GO:0005886">
    <property type="term" value="C:plasma membrane"/>
    <property type="evidence" value="ECO:0007669"/>
    <property type="project" value="UniProtKB-SubCell"/>
</dbReference>
<dbReference type="EMBL" id="JAAGNC010000146">
    <property type="protein sequence ID" value="NEC59425.1"/>
    <property type="molecule type" value="Genomic_DNA"/>
</dbReference>
<keyword evidence="8" id="KW-0046">Antibiotic resistance</keyword>
<dbReference type="Pfam" id="PF00005">
    <property type="entry name" value="ABC_tran"/>
    <property type="match status" value="1"/>
</dbReference>
<dbReference type="InterPro" id="IPR003593">
    <property type="entry name" value="AAA+_ATPase"/>
</dbReference>
<dbReference type="InterPro" id="IPR027417">
    <property type="entry name" value="P-loop_NTPase"/>
</dbReference>
<dbReference type="SMART" id="SM00382">
    <property type="entry name" value="AAA"/>
    <property type="match status" value="1"/>
</dbReference>
<evidence type="ECO:0000256" key="8">
    <source>
        <dbReference type="ARBA" id="ARBA00023251"/>
    </source>
</evidence>
<dbReference type="STRING" id="112413.SAMN05421854_101900"/>
<feature type="domain" description="ABC transporter" evidence="9">
    <location>
        <begin position="4"/>
        <end position="229"/>
    </location>
</feature>
<evidence type="ECO:0000313" key="11">
    <source>
        <dbReference type="EMBL" id="SFO17562.1"/>
    </source>
</evidence>
<keyword evidence="3" id="KW-1003">Cell membrane</keyword>
<sequence>MRLIEVSELRKAYGGRVVVDGVSFSVDRGEIFGVLGTNGAGKTTAVECLQGLRAPDSGTISVLGLDPARDTAELRRRVGTQLQDARLPEKLRVREALSLFASFYPDPADIDALLTRLGLDAHRDIAFGKLSGGLRQRLSIALALVGNPELAILDELTTGLDPHARQETWQLVENVRASGVTVVLVTHFMDEAQRLCDRLVLLDRGRVVATGTPAELLADTGRPNLHEAFVALTRG</sequence>
<evidence type="ECO:0000313" key="13">
    <source>
        <dbReference type="Proteomes" id="UP000470404"/>
    </source>
</evidence>
<dbReference type="PANTHER" id="PTHR42711">
    <property type="entry name" value="ABC TRANSPORTER ATP-BINDING PROTEIN"/>
    <property type="match status" value="1"/>
</dbReference>
<dbReference type="FunFam" id="3.40.50.300:FF:000589">
    <property type="entry name" value="ABC transporter, ATP-binding subunit"/>
    <property type="match status" value="1"/>
</dbReference>
<protein>
    <submittedName>
        <fullName evidence="10">ABC transporter ATP-binding protein</fullName>
    </submittedName>
    <submittedName>
        <fullName evidence="11">ABC-2 type transport system ATP-binding protein</fullName>
    </submittedName>
</protein>
<dbReference type="InterPro" id="IPR050763">
    <property type="entry name" value="ABC_transporter_ATP-binding"/>
</dbReference>
<keyword evidence="13" id="KW-1185">Reference proteome</keyword>
<dbReference type="GO" id="GO:0016887">
    <property type="term" value="F:ATP hydrolysis activity"/>
    <property type="evidence" value="ECO:0007669"/>
    <property type="project" value="InterPro"/>
</dbReference>
<dbReference type="PANTHER" id="PTHR42711:SF16">
    <property type="entry name" value="ABC TRANSPORTER ATP-BINDING PROTEIN"/>
    <property type="match status" value="1"/>
</dbReference>
<keyword evidence="5 11" id="KW-0067">ATP-binding</keyword>
<evidence type="ECO:0000256" key="3">
    <source>
        <dbReference type="ARBA" id="ARBA00022475"/>
    </source>
</evidence>
<dbReference type="RefSeq" id="WP_067578365.1">
    <property type="nucleotide sequence ID" value="NZ_FOWC01000001.1"/>
</dbReference>
<evidence type="ECO:0000259" key="9">
    <source>
        <dbReference type="PROSITE" id="PS50893"/>
    </source>
</evidence>
<keyword evidence="7" id="KW-0472">Membrane</keyword>
<reference evidence="11 12" key="1">
    <citation type="submission" date="2016-10" db="EMBL/GenBank/DDBJ databases">
        <authorList>
            <person name="de Groot N.N."/>
        </authorList>
    </citation>
    <scope>NUCLEOTIDE SEQUENCE [LARGE SCALE GENOMIC DNA]</scope>
    <source>
        <strain evidence="11 12">DSM 44637</strain>
    </source>
</reference>
<evidence type="ECO:0000256" key="1">
    <source>
        <dbReference type="ARBA" id="ARBA00004202"/>
    </source>
</evidence>
<dbReference type="Gene3D" id="3.40.50.300">
    <property type="entry name" value="P-loop containing nucleotide triphosphate hydrolases"/>
    <property type="match status" value="1"/>
</dbReference>
<reference evidence="10 13" key="2">
    <citation type="submission" date="2020-01" db="EMBL/GenBank/DDBJ databases">
        <title>Insect and environment-associated Actinomycetes.</title>
        <authorList>
            <person name="Currrie C."/>
            <person name="Chevrette M."/>
            <person name="Carlson C."/>
            <person name="Stubbendieck R."/>
            <person name="Wendt-Pienkowski E."/>
        </authorList>
    </citation>
    <scope>NUCLEOTIDE SEQUENCE [LARGE SCALE GENOMIC DNA]</scope>
    <source>
        <strain evidence="10 13">SID8386</strain>
    </source>
</reference>
<keyword evidence="4" id="KW-0547">Nucleotide-binding</keyword>
<name>A0A1I5F1D8_9PSEU</name>
<dbReference type="SUPFAM" id="SSF52540">
    <property type="entry name" value="P-loop containing nucleoside triphosphate hydrolases"/>
    <property type="match status" value="1"/>
</dbReference>
<dbReference type="CDD" id="cd03230">
    <property type="entry name" value="ABC_DR_subfamily_A"/>
    <property type="match status" value="1"/>
</dbReference>
<dbReference type="EMBL" id="FOWC01000001">
    <property type="protein sequence ID" value="SFO17562.1"/>
    <property type="molecule type" value="Genomic_DNA"/>
</dbReference>
<dbReference type="InterPro" id="IPR003439">
    <property type="entry name" value="ABC_transporter-like_ATP-bd"/>
</dbReference>
<gene>
    <name evidence="10" type="ORF">G3I59_28545</name>
    <name evidence="11" type="ORF">SAMN05421854_101900</name>
</gene>
<proteinExistence type="predicted"/>
<organism evidence="11 12">
    <name type="scientific">Amycolatopsis rubida</name>
    <dbReference type="NCBI Taxonomy" id="112413"/>
    <lineage>
        <taxon>Bacteria</taxon>
        <taxon>Bacillati</taxon>
        <taxon>Actinomycetota</taxon>
        <taxon>Actinomycetes</taxon>
        <taxon>Pseudonocardiales</taxon>
        <taxon>Pseudonocardiaceae</taxon>
        <taxon>Amycolatopsis</taxon>
    </lineage>
</organism>
<evidence type="ECO:0000256" key="2">
    <source>
        <dbReference type="ARBA" id="ARBA00022448"/>
    </source>
</evidence>
<dbReference type="PROSITE" id="PS50893">
    <property type="entry name" value="ABC_TRANSPORTER_2"/>
    <property type="match status" value="1"/>
</dbReference>
<dbReference type="Proteomes" id="UP000470404">
    <property type="component" value="Unassembled WGS sequence"/>
</dbReference>
<dbReference type="AlphaFoldDB" id="A0A1I5F1D8"/>
<dbReference type="OrthoDB" id="9804819at2"/>
<accession>A0A1I5F1D8</accession>
<comment type="subcellular location">
    <subcellularLocation>
        <location evidence="1">Cell membrane</location>
        <topology evidence="1">Peripheral membrane protein</topology>
    </subcellularLocation>
</comment>
<evidence type="ECO:0000256" key="5">
    <source>
        <dbReference type="ARBA" id="ARBA00022840"/>
    </source>
</evidence>
<dbReference type="Proteomes" id="UP000199137">
    <property type="component" value="Unassembled WGS sequence"/>
</dbReference>
<keyword evidence="6" id="KW-1278">Translocase</keyword>
<evidence type="ECO:0000256" key="7">
    <source>
        <dbReference type="ARBA" id="ARBA00023136"/>
    </source>
</evidence>
<evidence type="ECO:0000256" key="4">
    <source>
        <dbReference type="ARBA" id="ARBA00022741"/>
    </source>
</evidence>
<dbReference type="GO" id="GO:0005524">
    <property type="term" value="F:ATP binding"/>
    <property type="evidence" value="ECO:0007669"/>
    <property type="project" value="UniProtKB-KW"/>
</dbReference>
<dbReference type="GO" id="GO:0046677">
    <property type="term" value="P:response to antibiotic"/>
    <property type="evidence" value="ECO:0007669"/>
    <property type="project" value="UniProtKB-KW"/>
</dbReference>